<feature type="domain" description="Photosynthesis system II assembly factor Ycf48/Hcf136-like" evidence="1">
    <location>
        <begin position="11"/>
        <end position="54"/>
    </location>
</feature>
<sequence>MRREGYQTKVCIKVIGEKSAKMVTDEGAIYVIANRGYNWRAIVQETVSATLNSMKVLPGKVGKDPVYGILSLINTQYEGAAREGGKGPSI</sequence>
<dbReference type="AlphaFoldDB" id="A0A0R0JUX1"/>
<dbReference type="Gramene" id="KRH55204">
    <property type="protein sequence ID" value="KRH55204"/>
    <property type="gene ID" value="GLYMA_06G237300"/>
</dbReference>
<dbReference type="Proteomes" id="UP000008827">
    <property type="component" value="Chromosome 6"/>
</dbReference>
<reference evidence="2 3" key="1">
    <citation type="journal article" date="2010" name="Nature">
        <title>Genome sequence of the palaeopolyploid soybean.</title>
        <authorList>
            <person name="Schmutz J."/>
            <person name="Cannon S.B."/>
            <person name="Schlueter J."/>
            <person name="Ma J."/>
            <person name="Mitros T."/>
            <person name="Nelson W."/>
            <person name="Hyten D.L."/>
            <person name="Song Q."/>
            <person name="Thelen J.J."/>
            <person name="Cheng J."/>
            <person name="Xu D."/>
            <person name="Hellsten U."/>
            <person name="May G.D."/>
            <person name="Yu Y."/>
            <person name="Sakurai T."/>
            <person name="Umezawa T."/>
            <person name="Bhattacharyya M.K."/>
            <person name="Sandhu D."/>
            <person name="Valliyodan B."/>
            <person name="Lindquist E."/>
            <person name="Peto M."/>
            <person name="Grant D."/>
            <person name="Shu S."/>
            <person name="Goodstein D."/>
            <person name="Barry K."/>
            <person name="Futrell-Griggs M."/>
            <person name="Abernathy B."/>
            <person name="Du J."/>
            <person name="Tian Z."/>
            <person name="Zhu L."/>
            <person name="Gill N."/>
            <person name="Joshi T."/>
            <person name="Libault M."/>
            <person name="Sethuraman A."/>
            <person name="Zhang X.-C."/>
            <person name="Shinozaki K."/>
            <person name="Nguyen H.T."/>
            <person name="Wing R.A."/>
            <person name="Cregan P."/>
            <person name="Specht J."/>
            <person name="Grimwood J."/>
            <person name="Rokhsar D."/>
            <person name="Stacey G."/>
            <person name="Shoemaker R.C."/>
            <person name="Jackson S.A."/>
        </authorList>
    </citation>
    <scope>NUCLEOTIDE SEQUENCE [LARGE SCALE GENOMIC DNA]</scope>
    <source>
        <strain evidence="3">cv. Williams 82</strain>
        <tissue evidence="2">Callus</tissue>
    </source>
</reference>
<dbReference type="STRING" id="3847.A0A0R0JUX1"/>
<accession>A0A0R0JUX1</accession>
<proteinExistence type="predicted"/>
<dbReference type="EnsemblPlants" id="KRH55204">
    <property type="protein sequence ID" value="KRH55204"/>
    <property type="gene ID" value="GLYMA_06G237300"/>
</dbReference>
<name>A0A0R0JUX1_SOYBN</name>
<reference evidence="3" key="2">
    <citation type="submission" date="2018-02" db="UniProtKB">
        <authorList>
            <consortium name="EnsemblPlants"/>
        </authorList>
    </citation>
    <scope>IDENTIFICATION</scope>
    <source>
        <strain evidence="3">Williams 82</strain>
    </source>
</reference>
<dbReference type="InterPro" id="IPR028203">
    <property type="entry name" value="PSII_CF48-like_dom"/>
</dbReference>
<dbReference type="PaxDb" id="3847-GLYMA06G35990.1"/>
<evidence type="ECO:0000313" key="3">
    <source>
        <dbReference type="EnsemblPlants" id="KRH55204"/>
    </source>
</evidence>
<evidence type="ECO:0000313" key="4">
    <source>
        <dbReference type="Proteomes" id="UP000008827"/>
    </source>
</evidence>
<dbReference type="SMR" id="A0A0R0JUX1"/>
<dbReference type="PANTHER" id="PTHR47199:SF2">
    <property type="entry name" value="PHOTOSYSTEM II STABILITY_ASSEMBLY FACTOR HCF136, CHLOROPLASTIC"/>
    <property type="match status" value="1"/>
</dbReference>
<dbReference type="Pfam" id="PF14870">
    <property type="entry name" value="PSII_BNR"/>
    <property type="match status" value="1"/>
</dbReference>
<protein>
    <recommendedName>
        <fullName evidence="1">Photosynthesis system II assembly factor Ycf48/Hcf136-like domain-containing protein</fullName>
    </recommendedName>
</protein>
<dbReference type="InParanoid" id="A0A0R0JUX1"/>
<reference evidence="2" key="3">
    <citation type="submission" date="2018-07" db="EMBL/GenBank/DDBJ databases">
        <title>WGS assembly of Glycine max.</title>
        <authorList>
            <person name="Schmutz J."/>
            <person name="Cannon S."/>
            <person name="Schlueter J."/>
            <person name="Ma J."/>
            <person name="Mitros T."/>
            <person name="Nelson W."/>
            <person name="Hyten D."/>
            <person name="Song Q."/>
            <person name="Thelen J."/>
            <person name="Cheng J."/>
            <person name="Xu D."/>
            <person name="Hellsten U."/>
            <person name="May G."/>
            <person name="Yu Y."/>
            <person name="Sakurai T."/>
            <person name="Umezawa T."/>
            <person name="Bhattacharyya M."/>
            <person name="Sandhu D."/>
            <person name="Valliyodan B."/>
            <person name="Lindquist E."/>
            <person name="Peto M."/>
            <person name="Grant D."/>
            <person name="Shu S."/>
            <person name="Goodstein D."/>
            <person name="Barry K."/>
            <person name="Futrell-Griggs M."/>
            <person name="Abernathy B."/>
            <person name="Du J."/>
            <person name="Tian Z."/>
            <person name="Zhu L."/>
            <person name="Gill N."/>
            <person name="Joshi T."/>
            <person name="Libault M."/>
            <person name="Sethuraman A."/>
            <person name="Zhang X."/>
            <person name="Shinozaki K."/>
            <person name="Nguyen H."/>
            <person name="Wing R."/>
            <person name="Cregan P."/>
            <person name="Specht J."/>
            <person name="Grimwood J."/>
            <person name="Rokhsar D."/>
            <person name="Stacey G."/>
            <person name="Shoemaker R."/>
            <person name="Jackson S."/>
        </authorList>
    </citation>
    <scope>NUCLEOTIDE SEQUENCE</scope>
    <source>
        <tissue evidence="2">Callus</tissue>
    </source>
</reference>
<evidence type="ECO:0000259" key="1">
    <source>
        <dbReference type="Pfam" id="PF14870"/>
    </source>
</evidence>
<evidence type="ECO:0000313" key="2">
    <source>
        <dbReference type="EMBL" id="KRH55204.1"/>
    </source>
</evidence>
<dbReference type="PANTHER" id="PTHR47199">
    <property type="entry name" value="PHOTOSYSTEM II STABILITY/ASSEMBLY FACTOR HCF136, CHLOROPLASTIC"/>
    <property type="match status" value="1"/>
</dbReference>
<organism evidence="2">
    <name type="scientific">Glycine max</name>
    <name type="common">Soybean</name>
    <name type="synonym">Glycine hispida</name>
    <dbReference type="NCBI Taxonomy" id="3847"/>
    <lineage>
        <taxon>Eukaryota</taxon>
        <taxon>Viridiplantae</taxon>
        <taxon>Streptophyta</taxon>
        <taxon>Embryophyta</taxon>
        <taxon>Tracheophyta</taxon>
        <taxon>Spermatophyta</taxon>
        <taxon>Magnoliopsida</taxon>
        <taxon>eudicotyledons</taxon>
        <taxon>Gunneridae</taxon>
        <taxon>Pentapetalae</taxon>
        <taxon>rosids</taxon>
        <taxon>fabids</taxon>
        <taxon>Fabales</taxon>
        <taxon>Fabaceae</taxon>
        <taxon>Papilionoideae</taxon>
        <taxon>50 kb inversion clade</taxon>
        <taxon>NPAAA clade</taxon>
        <taxon>indigoferoid/millettioid clade</taxon>
        <taxon>Phaseoleae</taxon>
        <taxon>Glycine</taxon>
        <taxon>Glycine subgen. Soja</taxon>
    </lineage>
</organism>
<keyword evidence="4" id="KW-1185">Reference proteome</keyword>
<gene>
    <name evidence="2" type="ORF">GLYMA_06G237300</name>
</gene>
<dbReference type="EMBL" id="CM000839">
    <property type="protein sequence ID" value="KRH55204.1"/>
    <property type="molecule type" value="Genomic_DNA"/>
</dbReference>